<protein>
    <recommendedName>
        <fullName evidence="1">PARP catalytic domain-containing protein</fullName>
    </recommendedName>
</protein>
<organism evidence="2 3">
    <name type="scientific">Serendipita vermifera MAFF 305830</name>
    <dbReference type="NCBI Taxonomy" id="933852"/>
    <lineage>
        <taxon>Eukaryota</taxon>
        <taxon>Fungi</taxon>
        <taxon>Dikarya</taxon>
        <taxon>Basidiomycota</taxon>
        <taxon>Agaricomycotina</taxon>
        <taxon>Agaricomycetes</taxon>
        <taxon>Sebacinales</taxon>
        <taxon>Serendipitaceae</taxon>
        <taxon>Serendipita</taxon>
    </lineage>
</organism>
<dbReference type="InterPro" id="IPR012317">
    <property type="entry name" value="Poly(ADP-ribose)pol_cat_dom"/>
</dbReference>
<dbReference type="SUPFAM" id="SSF56399">
    <property type="entry name" value="ADP-ribosylation"/>
    <property type="match status" value="1"/>
</dbReference>
<dbReference type="STRING" id="933852.A0A0C2WYT7"/>
<dbReference type="EMBL" id="KN824282">
    <property type="protein sequence ID" value="KIM31248.1"/>
    <property type="molecule type" value="Genomic_DNA"/>
</dbReference>
<accession>A0A0C2WYT7</accession>
<reference evidence="3" key="2">
    <citation type="submission" date="2015-01" db="EMBL/GenBank/DDBJ databases">
        <title>Evolutionary Origins and Diversification of the Mycorrhizal Mutualists.</title>
        <authorList>
            <consortium name="DOE Joint Genome Institute"/>
            <consortium name="Mycorrhizal Genomics Consortium"/>
            <person name="Kohler A."/>
            <person name="Kuo A."/>
            <person name="Nagy L.G."/>
            <person name="Floudas D."/>
            <person name="Copeland A."/>
            <person name="Barry K.W."/>
            <person name="Cichocki N."/>
            <person name="Veneault-Fourrey C."/>
            <person name="LaButti K."/>
            <person name="Lindquist E.A."/>
            <person name="Lipzen A."/>
            <person name="Lundell T."/>
            <person name="Morin E."/>
            <person name="Murat C."/>
            <person name="Riley R."/>
            <person name="Ohm R."/>
            <person name="Sun H."/>
            <person name="Tunlid A."/>
            <person name="Henrissat B."/>
            <person name="Grigoriev I.V."/>
            <person name="Hibbett D.S."/>
            <person name="Martin F."/>
        </authorList>
    </citation>
    <scope>NUCLEOTIDE SEQUENCE [LARGE SCALE GENOMIC DNA]</scope>
    <source>
        <strain evidence="3">MAFF 305830</strain>
    </source>
</reference>
<keyword evidence="3" id="KW-1185">Reference proteome</keyword>
<evidence type="ECO:0000313" key="2">
    <source>
        <dbReference type="EMBL" id="KIM31248.1"/>
    </source>
</evidence>
<dbReference type="Proteomes" id="UP000054097">
    <property type="component" value="Unassembled WGS sequence"/>
</dbReference>
<gene>
    <name evidence="2" type="ORF">M408DRAFT_256166</name>
</gene>
<dbReference type="PANTHER" id="PTHR31681:SF3">
    <property type="entry name" value="OS04G0690100 PROTEIN"/>
    <property type="match status" value="1"/>
</dbReference>
<dbReference type="HOGENOM" id="CLU_039434_2_0_1"/>
<dbReference type="AlphaFoldDB" id="A0A0C2WYT7"/>
<dbReference type="Pfam" id="PF00644">
    <property type="entry name" value="PARP"/>
    <property type="match status" value="1"/>
</dbReference>
<dbReference type="OrthoDB" id="9514740at2759"/>
<dbReference type="PANTHER" id="PTHR31681">
    <property type="entry name" value="C2H2-LIKE ZINC FINGER PROTEIN"/>
    <property type="match status" value="1"/>
</dbReference>
<evidence type="ECO:0000259" key="1">
    <source>
        <dbReference type="Pfam" id="PF00644"/>
    </source>
</evidence>
<proteinExistence type="predicted"/>
<reference evidence="2 3" key="1">
    <citation type="submission" date="2014-04" db="EMBL/GenBank/DDBJ databases">
        <authorList>
            <consortium name="DOE Joint Genome Institute"/>
            <person name="Kuo A."/>
            <person name="Zuccaro A."/>
            <person name="Kohler A."/>
            <person name="Nagy L.G."/>
            <person name="Floudas D."/>
            <person name="Copeland A."/>
            <person name="Barry K.W."/>
            <person name="Cichocki N."/>
            <person name="Veneault-Fourrey C."/>
            <person name="LaButti K."/>
            <person name="Lindquist E.A."/>
            <person name="Lipzen A."/>
            <person name="Lundell T."/>
            <person name="Morin E."/>
            <person name="Murat C."/>
            <person name="Sun H."/>
            <person name="Tunlid A."/>
            <person name="Henrissat B."/>
            <person name="Grigoriev I.V."/>
            <person name="Hibbett D.S."/>
            <person name="Martin F."/>
            <person name="Nordberg H.P."/>
            <person name="Cantor M.N."/>
            <person name="Hua S.X."/>
        </authorList>
    </citation>
    <scope>NUCLEOTIDE SEQUENCE [LARGE SCALE GENOMIC DNA]</scope>
    <source>
        <strain evidence="2 3">MAFF 305830</strain>
    </source>
</reference>
<evidence type="ECO:0000313" key="3">
    <source>
        <dbReference type="Proteomes" id="UP000054097"/>
    </source>
</evidence>
<feature type="domain" description="PARP catalytic" evidence="1">
    <location>
        <begin position="49"/>
        <end position="161"/>
    </location>
</feature>
<dbReference type="Gene3D" id="3.90.228.10">
    <property type="match status" value="1"/>
</dbReference>
<sequence length="190" mass="21336">MQFRDQWKHDTTMGVVKHVYLVVVGCGQRETYENYKLMVEAMVNSRGVEKTLWHGTTRKCSVGEPGVTELCRTQNCGVCGIVRTSFSLAYYKKNTGWGRFGRGLYTSEVSSKAASYSKSLKNSPLTAMFLATVVIGRTQTLHRNSPNRIRPKHGYNSVHGQPGGAGKLNYEEYVVYTDDAIVPSYLVMYE</sequence>
<dbReference type="GO" id="GO:0003950">
    <property type="term" value="F:NAD+ poly-ADP-ribosyltransferase activity"/>
    <property type="evidence" value="ECO:0007669"/>
    <property type="project" value="InterPro"/>
</dbReference>
<name>A0A0C2WYT7_SERVB</name>